<dbReference type="PROSITE" id="PS50006">
    <property type="entry name" value="FHA_DOMAIN"/>
    <property type="match status" value="1"/>
</dbReference>
<keyword evidence="4" id="KW-1185">Reference proteome</keyword>
<protein>
    <submittedName>
        <fullName evidence="3">FHA domain-containing protein</fullName>
    </submittedName>
</protein>
<evidence type="ECO:0000313" key="4">
    <source>
        <dbReference type="Proteomes" id="UP001649230"/>
    </source>
</evidence>
<dbReference type="CDD" id="cd00060">
    <property type="entry name" value="FHA"/>
    <property type="match status" value="1"/>
</dbReference>
<dbReference type="Proteomes" id="UP001649230">
    <property type="component" value="Chromosome"/>
</dbReference>
<keyword evidence="1" id="KW-0812">Transmembrane</keyword>
<dbReference type="SUPFAM" id="SSF49879">
    <property type="entry name" value="SMAD/FHA domain"/>
    <property type="match status" value="1"/>
</dbReference>
<dbReference type="EMBL" id="CP090978">
    <property type="protein sequence ID" value="UJF32220.1"/>
    <property type="molecule type" value="Genomic_DNA"/>
</dbReference>
<evidence type="ECO:0000259" key="2">
    <source>
        <dbReference type="PROSITE" id="PS50006"/>
    </source>
</evidence>
<evidence type="ECO:0000313" key="3">
    <source>
        <dbReference type="EMBL" id="UJF32220.1"/>
    </source>
</evidence>
<proteinExistence type="predicted"/>
<dbReference type="SMART" id="SM00240">
    <property type="entry name" value="FHA"/>
    <property type="match status" value="1"/>
</dbReference>
<feature type="transmembrane region" description="Helical" evidence="1">
    <location>
        <begin position="12"/>
        <end position="30"/>
    </location>
</feature>
<organism evidence="3 4">
    <name type="scientific">Paenibacillus hexagrammi</name>
    <dbReference type="NCBI Taxonomy" id="2908839"/>
    <lineage>
        <taxon>Bacteria</taxon>
        <taxon>Bacillati</taxon>
        <taxon>Bacillota</taxon>
        <taxon>Bacilli</taxon>
        <taxon>Bacillales</taxon>
        <taxon>Paenibacillaceae</taxon>
        <taxon>Paenibacillus</taxon>
    </lineage>
</organism>
<feature type="domain" description="FHA" evidence="2">
    <location>
        <begin position="94"/>
        <end position="150"/>
    </location>
</feature>
<keyword evidence="1" id="KW-0472">Membrane</keyword>
<dbReference type="RefSeq" id="WP_235118564.1">
    <property type="nucleotide sequence ID" value="NZ_CP090978.1"/>
</dbReference>
<feature type="transmembrane region" description="Helical" evidence="1">
    <location>
        <begin position="36"/>
        <end position="58"/>
    </location>
</feature>
<accession>A0ABY3SFI7</accession>
<dbReference type="Gene3D" id="2.60.200.20">
    <property type="match status" value="1"/>
</dbReference>
<name>A0ABY3SFI7_9BACL</name>
<dbReference type="Pfam" id="PF00498">
    <property type="entry name" value="FHA"/>
    <property type="match status" value="1"/>
</dbReference>
<reference evidence="3 4" key="1">
    <citation type="journal article" date="2024" name="Int. J. Syst. Evol. Microbiol.">
        <title>Paenibacillus hexagrammi sp. nov., a novel bacterium isolated from the gut content of Hexagrammos agrammus.</title>
        <authorList>
            <person name="Jung H.K."/>
            <person name="Kim D.G."/>
            <person name="Zin H."/>
            <person name="Park J."/>
            <person name="Jung H."/>
            <person name="Kim Y.O."/>
            <person name="Kong H.J."/>
            <person name="Kim J.W."/>
            <person name="Kim Y.S."/>
        </authorList>
    </citation>
    <scope>NUCLEOTIDE SEQUENCE [LARGE SCALE GENOMIC DNA]</scope>
    <source>
        <strain evidence="3 4">YPD9-1</strain>
    </source>
</reference>
<dbReference type="InterPro" id="IPR000253">
    <property type="entry name" value="FHA_dom"/>
</dbReference>
<evidence type="ECO:0000256" key="1">
    <source>
        <dbReference type="SAM" id="Phobius"/>
    </source>
</evidence>
<keyword evidence="1" id="KW-1133">Transmembrane helix</keyword>
<dbReference type="InterPro" id="IPR008984">
    <property type="entry name" value="SMAD_FHA_dom_sf"/>
</dbReference>
<gene>
    <name evidence="3" type="ORF">L0M14_21220</name>
</gene>
<sequence length="180" mass="19881">MKVATGFYWIKVIDALLILITLGAAVYVYGFNRAPLPKIIGGTAVAIAVVGFLAVRWLPKLMAGEEQSAVSKLALLDEEEEVVHEWPLHGYTSLLIGKSSVPGEVDINLFEAEYASLISKQHAVLNLVAGNWFVEDIHSRNGVGIKKVRQPKKRKLEVEEPHLIEIGDVIYIANTRLLVQ</sequence>